<dbReference type="Proteomes" id="UP000787472">
    <property type="component" value="Unassembled WGS sequence"/>
</dbReference>
<name>A0A9E5K0X9_9GAMM</name>
<comment type="caution">
    <text evidence="1">The sequence shown here is derived from an EMBL/GenBank/DDBJ whole genome shotgun (WGS) entry which is preliminary data.</text>
</comment>
<organism evidence="1 2">
    <name type="scientific">Pseudomaricurvus hydrocarbonicus</name>
    <dbReference type="NCBI Taxonomy" id="1470433"/>
    <lineage>
        <taxon>Bacteria</taxon>
        <taxon>Pseudomonadati</taxon>
        <taxon>Pseudomonadota</taxon>
        <taxon>Gammaproteobacteria</taxon>
        <taxon>Cellvibrionales</taxon>
        <taxon>Cellvibrionaceae</taxon>
        <taxon>Pseudomaricurvus</taxon>
    </lineage>
</organism>
<dbReference type="RefSeq" id="WP_167188011.1">
    <property type="nucleotide sequence ID" value="NZ_JAAONZ010000011.1"/>
</dbReference>
<dbReference type="AlphaFoldDB" id="A0A9E5K0X9"/>
<evidence type="ECO:0000313" key="2">
    <source>
        <dbReference type="Proteomes" id="UP000787472"/>
    </source>
</evidence>
<evidence type="ECO:0000313" key="1">
    <source>
        <dbReference type="EMBL" id="NHO66707.1"/>
    </source>
</evidence>
<dbReference type="SUPFAM" id="SSF54427">
    <property type="entry name" value="NTF2-like"/>
    <property type="match status" value="1"/>
</dbReference>
<protein>
    <submittedName>
        <fullName evidence="1">Nuclear transport factor 2 family protein</fullName>
    </submittedName>
</protein>
<dbReference type="InterPro" id="IPR032710">
    <property type="entry name" value="NTF2-like_dom_sf"/>
</dbReference>
<accession>A0A9E5K0X9</accession>
<dbReference type="EMBL" id="JAAONZ010000011">
    <property type="protein sequence ID" value="NHO66707.1"/>
    <property type="molecule type" value="Genomic_DNA"/>
</dbReference>
<reference evidence="1" key="1">
    <citation type="submission" date="2020-03" db="EMBL/GenBank/DDBJ databases">
        <authorList>
            <person name="Guo F."/>
        </authorList>
    </citation>
    <scope>NUCLEOTIDE SEQUENCE</scope>
    <source>
        <strain evidence="1">JCM 30134</strain>
    </source>
</reference>
<sequence length="122" mass="13712">MTNTDQTSIEHFMHTQVHCWNSGDKDGFFAAYKSIAPEVLTIEYVGTPSGDGWTILDGMWAQQQPKITIEEVALIVVGKEAVAHNRNNIKGTNMAIETIEHYRFDADGSVHVRYFIKQPSQS</sequence>
<dbReference type="Gene3D" id="3.10.450.50">
    <property type="match status" value="1"/>
</dbReference>
<keyword evidence="2" id="KW-1185">Reference proteome</keyword>
<gene>
    <name evidence="1" type="ORF">G8770_14245</name>
</gene>
<proteinExistence type="predicted"/>